<dbReference type="Pfam" id="PF13429">
    <property type="entry name" value="TPR_15"/>
    <property type="match status" value="1"/>
</dbReference>
<dbReference type="SMART" id="SM00028">
    <property type="entry name" value="TPR"/>
    <property type="match status" value="9"/>
</dbReference>
<dbReference type="PANTHER" id="PTHR12558:SF13">
    <property type="entry name" value="CELL DIVISION CYCLE PROTEIN 27 HOMOLOG"/>
    <property type="match status" value="1"/>
</dbReference>
<dbReference type="RefSeq" id="WP_083231783.1">
    <property type="nucleotide sequence ID" value="NZ_BGZH01000001.1"/>
</dbReference>
<keyword evidence="1" id="KW-0802">TPR repeat</keyword>
<organism evidence="2 3">
    <name type="scientific">Marinobacter salsuginis</name>
    <dbReference type="NCBI Taxonomy" id="418719"/>
    <lineage>
        <taxon>Bacteria</taxon>
        <taxon>Pseudomonadati</taxon>
        <taxon>Pseudomonadota</taxon>
        <taxon>Gammaproteobacteria</taxon>
        <taxon>Pseudomonadales</taxon>
        <taxon>Marinobacteraceae</taxon>
        <taxon>Marinobacter</taxon>
    </lineage>
</organism>
<keyword evidence="3" id="KW-1185">Reference proteome</keyword>
<name>A0A5M3PIY3_9GAMM</name>
<dbReference type="InterPro" id="IPR019734">
    <property type="entry name" value="TPR_rpt"/>
</dbReference>
<proteinExistence type="predicted"/>
<evidence type="ECO:0000313" key="2">
    <source>
        <dbReference type="EMBL" id="GBO82739.1"/>
    </source>
</evidence>
<dbReference type="Pfam" id="PF13432">
    <property type="entry name" value="TPR_16"/>
    <property type="match status" value="3"/>
</dbReference>
<feature type="repeat" description="TPR" evidence="1">
    <location>
        <begin position="844"/>
        <end position="877"/>
    </location>
</feature>
<protein>
    <submittedName>
        <fullName evidence="2">Uncharacterized protein</fullName>
    </submittedName>
</protein>
<dbReference type="Gene3D" id="1.25.40.10">
    <property type="entry name" value="Tetratricopeptide repeat domain"/>
    <property type="match status" value="5"/>
</dbReference>
<reference evidence="2 3" key="1">
    <citation type="journal article" date="2019" name="J. Gen. Appl. Microbiol.">
        <title>Aerobic degradation of cis-dichloroethene by the marine bacterium Marinobacter salsuginis strain 5N-3.</title>
        <authorList>
            <person name="Inoue Y."/>
            <person name="Fukunaga Y."/>
            <person name="Katsumata H."/>
            <person name="Ohji S."/>
            <person name="Hosoyama A."/>
            <person name="Mori K."/>
            <person name="Ando K."/>
        </authorList>
    </citation>
    <scope>NUCLEOTIDE SEQUENCE [LARGE SCALE GENOMIC DNA]</scope>
    <source>
        <strain evidence="2 3">5N-3</strain>
    </source>
</reference>
<dbReference type="EMBL" id="BGZH01000001">
    <property type="protein sequence ID" value="GBO82739.1"/>
    <property type="molecule type" value="Genomic_DNA"/>
</dbReference>
<dbReference type="AlphaFoldDB" id="A0A5M3PIY3"/>
<dbReference type="SUPFAM" id="SSF48452">
    <property type="entry name" value="TPR-like"/>
    <property type="match status" value="5"/>
</dbReference>
<feature type="repeat" description="TPR" evidence="1">
    <location>
        <begin position="294"/>
        <end position="327"/>
    </location>
</feature>
<evidence type="ECO:0000256" key="1">
    <source>
        <dbReference type="PROSITE-ProRule" id="PRU00339"/>
    </source>
</evidence>
<dbReference type="InterPro" id="IPR011990">
    <property type="entry name" value="TPR-like_helical_dom_sf"/>
</dbReference>
<sequence>MNHAPKSAQIQRRQPKARLITLFRGRCIGIGLAAALVLPGCGGGSTEPEGLSHINRSETYAEQGQYRSAMLEIRNAIQQEPDNLDYILRLSDLYLRVGAYPEVETLLAPRLDQQPGEIALPLAESYIGQGKHLSARETLAQADLETPEEKGRGAVVQGEALRLAGSYQAAIEQFEKAVTEGWQLEKATAGIVKTYLHLNNPQKAVSEADAYLAEHPASSEVLMLKGRALYTLNRLEPAVETLTAAVNALPTSDFFLPVRRQTLTLLSRVLTEQGRITEAQVYNRVLAENTDTDLENQAKSAISAIKEGRFDEASETLQDLLQLNPDNERIALTLGALNLQQGRLQEGLDLLSQNIDPETSPTRFIRLTTMARIDKGERREAYATLARAIEARPDDTELLAMHGMVALSLEDTQSEGVASLSRALSLNPENVRLRLALANYYERQAMPEQALGQLRIAFANKPDDWPTTAAYVRLLIREGQTGELRELQQSLENGYPQNRSAQLLAAISSAGAGNTEDAINKLEGLRDSNPESIEVHVTLAQLYQETGQPDKAVNSFVAAAKQTEPKLPLLFRAARLHAANSQSDSAVSEWTRSVSQADPELANALAATEILWLVSEENLETARSRLEKAGKGMESTPLKTAEASLLAAEAQQLALSEQWDSAVNKAQQAFALNPENQAFALLPARILTQQGNIDAAQTAVLDVEQVFGTTAAVTVARAAILQAENRAEEAFQSLYEFWSDNGDPAVLPALVQLSNQVANEKTNELTAEWVNLAPDSVPANLSRGNQLMTEGNIMAAANHYQKVLQQDPLHTTALNNLAWALRDTDTARALEFAARAAEIEPENPAILDTYGWILHLDGQHRAAMDQLQRALAMAPDNEEFKKHLDEVRRAL</sequence>
<gene>
    <name evidence="2" type="ORF">MS5N3_01900</name>
</gene>
<dbReference type="PROSITE" id="PS50005">
    <property type="entry name" value="TPR"/>
    <property type="match status" value="3"/>
</dbReference>
<comment type="caution">
    <text evidence="2">The sequence shown here is derived from an EMBL/GenBank/DDBJ whole genome shotgun (WGS) entry which is preliminary data.</text>
</comment>
<evidence type="ECO:0000313" key="3">
    <source>
        <dbReference type="Proteomes" id="UP000340077"/>
    </source>
</evidence>
<feature type="repeat" description="TPR" evidence="1">
    <location>
        <begin position="50"/>
        <end position="83"/>
    </location>
</feature>
<dbReference type="Pfam" id="PF14559">
    <property type="entry name" value="TPR_19"/>
    <property type="match status" value="2"/>
</dbReference>
<accession>A0A5M3PIY3</accession>
<dbReference type="PANTHER" id="PTHR12558">
    <property type="entry name" value="CELL DIVISION CYCLE 16,23,27"/>
    <property type="match status" value="1"/>
</dbReference>
<dbReference type="Proteomes" id="UP000340077">
    <property type="component" value="Unassembled WGS sequence"/>
</dbReference>